<dbReference type="KEGG" id="bne:DA69_14040"/>
<accession>A0A172Y9E0</accession>
<dbReference type="Pfam" id="PF08885">
    <property type="entry name" value="GSCFA"/>
    <property type="match status" value="1"/>
</dbReference>
<gene>
    <name evidence="2" type="ORF">DA69_14040</name>
</gene>
<evidence type="ECO:0000313" key="3">
    <source>
        <dbReference type="Proteomes" id="UP000077603"/>
    </source>
</evidence>
<keyword evidence="3" id="KW-1185">Reference proteome</keyword>
<evidence type="ECO:0000313" key="2">
    <source>
        <dbReference type="EMBL" id="ANF55752.1"/>
    </source>
</evidence>
<dbReference type="SUPFAM" id="SSF52266">
    <property type="entry name" value="SGNH hydrolase"/>
    <property type="match status" value="1"/>
</dbReference>
<dbReference type="EMBL" id="CP015614">
    <property type="protein sequence ID" value="ANF55752.1"/>
    <property type="molecule type" value="Genomic_DNA"/>
</dbReference>
<protein>
    <recommendedName>
        <fullName evidence="1">GSCFA domain-containing protein</fullName>
    </recommendedName>
</protein>
<dbReference type="Proteomes" id="UP000077603">
    <property type="component" value="Chromosome"/>
</dbReference>
<reference evidence="2 3" key="1">
    <citation type="journal article" date="2014" name="Genome Announc.">
        <title>Genome Sequence of a Promising Hydrogen-Producing Facultative Anaerobic Bacterium, Brevundimonas naejangsanensis Strain B1.</title>
        <authorList>
            <person name="Su H."/>
            <person name="Zhang T."/>
            <person name="Bao M."/>
            <person name="Jiang Y."/>
            <person name="Wang Y."/>
            <person name="Tan T."/>
        </authorList>
    </citation>
    <scope>NUCLEOTIDE SEQUENCE [LARGE SCALE GENOMIC DNA]</scope>
    <source>
        <strain evidence="2 3">B1</strain>
    </source>
</reference>
<dbReference type="RefSeq" id="WP_025978680.1">
    <property type="nucleotide sequence ID" value="NZ_CP015614.1"/>
</dbReference>
<name>A0A172Y9E0_9CAUL</name>
<sequence length="379" mass="42841">MAVRTVEGNEAWRGAARSEASQWAATVDRFQSEPVRISHTPRFGLDRDARFFCMGSCFARNIEEHLIYRGANVLSKRVVSPKSEWPARANGFLNKFTTHSMLQELRWLETPPGDPQAHLTETANGWRDLHLTPGLQSSTLERALERRAWLAAEYFPRLRAADVVLMTLGLNEVWRDQETDTRLNAAPGPWEVRRRPDRYQLEITDAQDNLDALEEIRERLKRLNPAMKMVVTVSPVPMGTTFSDQDVAVANSLSKSVLRAAAGAFEARHADVDYFPSYEIVTLSPRTFAYGLDCLHVSDQIVGHVMEQFMQAYLGEAAPRLAPDDFTELSYLDANPDVEDAVRRGDLSSGFEHWMRAGREEGRPLRTEQLSDRALRAGV</sequence>
<organism evidence="2 3">
    <name type="scientific">Brevundimonas naejangsanensis</name>
    <dbReference type="NCBI Taxonomy" id="588932"/>
    <lineage>
        <taxon>Bacteria</taxon>
        <taxon>Pseudomonadati</taxon>
        <taxon>Pseudomonadota</taxon>
        <taxon>Alphaproteobacteria</taxon>
        <taxon>Caulobacterales</taxon>
        <taxon>Caulobacteraceae</taxon>
        <taxon>Brevundimonas</taxon>
    </lineage>
</organism>
<dbReference type="InterPro" id="IPR014982">
    <property type="entry name" value="GSCFA"/>
</dbReference>
<evidence type="ECO:0000259" key="1">
    <source>
        <dbReference type="Pfam" id="PF08885"/>
    </source>
</evidence>
<feature type="domain" description="GSCFA" evidence="1">
    <location>
        <begin position="50"/>
        <end position="309"/>
    </location>
</feature>
<proteinExistence type="predicted"/>
<dbReference type="eggNOG" id="COG0455">
    <property type="taxonomic scope" value="Bacteria"/>
</dbReference>
<dbReference type="AlphaFoldDB" id="A0A172Y9E0"/>